<dbReference type="AlphaFoldDB" id="A0A501WRX7"/>
<feature type="domain" description="Thiolase N-terminal" evidence="12">
    <location>
        <begin position="9"/>
        <end position="257"/>
    </location>
</feature>
<comment type="similarity">
    <text evidence="2 11">Belongs to the thiolase-like superfamily. Thiolase family.</text>
</comment>
<feature type="active site" description="Proton acceptor" evidence="10">
    <location>
        <position position="377"/>
    </location>
</feature>
<evidence type="ECO:0000256" key="9">
    <source>
        <dbReference type="ARBA" id="ARBA00024073"/>
    </source>
</evidence>
<accession>A0A501WRX7</accession>
<dbReference type="GO" id="GO:0010124">
    <property type="term" value="P:phenylacetate catabolic process"/>
    <property type="evidence" value="ECO:0007669"/>
    <property type="project" value="TreeGrafter"/>
</dbReference>
<evidence type="ECO:0000259" key="12">
    <source>
        <dbReference type="Pfam" id="PF00108"/>
    </source>
</evidence>
<evidence type="ECO:0000313" key="14">
    <source>
        <dbReference type="EMBL" id="TPE51582.1"/>
    </source>
</evidence>
<dbReference type="Pfam" id="PF02803">
    <property type="entry name" value="Thiolase_C"/>
    <property type="match status" value="1"/>
</dbReference>
<keyword evidence="15" id="KW-1185">Reference proteome</keyword>
<dbReference type="InterPro" id="IPR020610">
    <property type="entry name" value="Thiolase_AS"/>
</dbReference>
<organism evidence="14 15">
    <name type="scientific">Maribrevibacterium harenarium</name>
    <dbReference type="NCBI Taxonomy" id="2589817"/>
    <lineage>
        <taxon>Bacteria</taxon>
        <taxon>Pseudomonadati</taxon>
        <taxon>Pseudomonadota</taxon>
        <taxon>Gammaproteobacteria</taxon>
        <taxon>Oceanospirillales</taxon>
        <taxon>Oceanospirillaceae</taxon>
        <taxon>Maribrevibacterium</taxon>
    </lineage>
</organism>
<dbReference type="GO" id="GO:0005737">
    <property type="term" value="C:cytoplasm"/>
    <property type="evidence" value="ECO:0007669"/>
    <property type="project" value="InterPro"/>
</dbReference>
<dbReference type="FunFam" id="3.40.47.10:FF:000010">
    <property type="entry name" value="Acetyl-CoA acetyltransferase (Thiolase)"/>
    <property type="match status" value="1"/>
</dbReference>
<dbReference type="InterPro" id="IPR020616">
    <property type="entry name" value="Thiolase_N"/>
</dbReference>
<keyword evidence="3" id="KW-0963">Cytoplasm</keyword>
<dbReference type="GO" id="GO:0003988">
    <property type="term" value="F:acetyl-CoA C-acyltransferase activity"/>
    <property type="evidence" value="ECO:0007669"/>
    <property type="project" value="UniProtKB-EC"/>
</dbReference>
<evidence type="ECO:0000256" key="8">
    <source>
        <dbReference type="ARBA" id="ARBA00023315"/>
    </source>
</evidence>
<keyword evidence="8 11" id="KW-0012">Acyltransferase</keyword>
<dbReference type="PIRSF" id="PIRSF000429">
    <property type="entry name" value="Ac-CoA_Ac_transf"/>
    <property type="match status" value="1"/>
</dbReference>
<dbReference type="InterPro" id="IPR020615">
    <property type="entry name" value="Thiolase_acyl_enz_int_AS"/>
</dbReference>
<feature type="active site" description="Proton acceptor" evidence="10">
    <location>
        <position position="347"/>
    </location>
</feature>
<keyword evidence="5" id="KW-0276">Fatty acid metabolism</keyword>
<dbReference type="PROSITE" id="PS00098">
    <property type="entry name" value="THIOLASE_1"/>
    <property type="match status" value="1"/>
</dbReference>
<dbReference type="Proteomes" id="UP000315901">
    <property type="component" value="Unassembled WGS sequence"/>
</dbReference>
<dbReference type="NCBIfam" id="TIGR02445">
    <property type="entry name" value="fadA"/>
    <property type="match status" value="1"/>
</dbReference>
<gene>
    <name evidence="14" type="primary">fadA</name>
    <name evidence="14" type="ORF">FJM67_09305</name>
</gene>
<dbReference type="Gene3D" id="3.40.47.10">
    <property type="match status" value="2"/>
</dbReference>
<evidence type="ECO:0000259" key="13">
    <source>
        <dbReference type="Pfam" id="PF02803"/>
    </source>
</evidence>
<evidence type="ECO:0000256" key="4">
    <source>
        <dbReference type="ARBA" id="ARBA00022679"/>
    </source>
</evidence>
<dbReference type="InterPro" id="IPR002155">
    <property type="entry name" value="Thiolase"/>
</dbReference>
<name>A0A501WRX7_9GAMM</name>
<comment type="caution">
    <text evidence="14">The sequence shown here is derived from an EMBL/GenBank/DDBJ whole genome shotgun (WGS) entry which is preliminary data.</text>
</comment>
<dbReference type="PROSITE" id="PS00737">
    <property type="entry name" value="THIOLASE_2"/>
    <property type="match status" value="1"/>
</dbReference>
<dbReference type="RefSeq" id="WP_140588689.1">
    <property type="nucleotide sequence ID" value="NZ_VFRR01000015.1"/>
</dbReference>
<dbReference type="CDD" id="cd00751">
    <property type="entry name" value="thiolase"/>
    <property type="match status" value="1"/>
</dbReference>
<feature type="active site" description="Acyl-thioester intermediate" evidence="10">
    <location>
        <position position="95"/>
    </location>
</feature>
<evidence type="ECO:0000256" key="7">
    <source>
        <dbReference type="ARBA" id="ARBA00023098"/>
    </source>
</evidence>
<evidence type="ECO:0000256" key="11">
    <source>
        <dbReference type="RuleBase" id="RU003557"/>
    </source>
</evidence>
<evidence type="ECO:0000256" key="3">
    <source>
        <dbReference type="ARBA" id="ARBA00022490"/>
    </source>
</evidence>
<reference evidence="14 15" key="1">
    <citation type="submission" date="2019-06" db="EMBL/GenBank/DDBJ databases">
        <title>A novel bacterium of genus Marinomonas, isolated from coastal sand.</title>
        <authorList>
            <person name="Huang H."/>
            <person name="Mo K."/>
            <person name="Hu Y."/>
        </authorList>
    </citation>
    <scope>NUCLEOTIDE SEQUENCE [LARGE SCALE GENOMIC DNA]</scope>
    <source>
        <strain evidence="14 15">HB171799</strain>
    </source>
</reference>
<keyword evidence="7" id="KW-0443">Lipid metabolism</keyword>
<comment type="pathway">
    <text evidence="1">Lipid metabolism.</text>
</comment>
<proteinExistence type="inferred from homology"/>
<dbReference type="InterPro" id="IPR050215">
    <property type="entry name" value="Thiolase-like_sf_Thiolase"/>
</dbReference>
<dbReference type="InterPro" id="IPR016039">
    <property type="entry name" value="Thiolase-like"/>
</dbReference>
<dbReference type="EMBL" id="VFRR01000015">
    <property type="protein sequence ID" value="TPE51582.1"/>
    <property type="molecule type" value="Genomic_DNA"/>
</dbReference>
<dbReference type="NCBIfam" id="TIGR01930">
    <property type="entry name" value="AcCoA-C-Actrans"/>
    <property type="match status" value="1"/>
</dbReference>
<dbReference type="OrthoDB" id="9764638at2"/>
<dbReference type="EC" id="2.3.1.16" evidence="9"/>
<dbReference type="SUPFAM" id="SSF53901">
    <property type="entry name" value="Thiolase-like"/>
    <property type="match status" value="2"/>
</dbReference>
<dbReference type="PANTHER" id="PTHR43853">
    <property type="entry name" value="3-KETOACYL-COA THIOLASE, PEROXISOMAL"/>
    <property type="match status" value="1"/>
</dbReference>
<evidence type="ECO:0000256" key="10">
    <source>
        <dbReference type="PIRSR" id="PIRSR000429-1"/>
    </source>
</evidence>
<evidence type="ECO:0000256" key="6">
    <source>
        <dbReference type="ARBA" id="ARBA00022963"/>
    </source>
</evidence>
<evidence type="ECO:0000313" key="15">
    <source>
        <dbReference type="Proteomes" id="UP000315901"/>
    </source>
</evidence>
<sequence>MSLQPNDAVIVAAQRTPMAKSKNGGFRNVRADDLSADLIKALASKLPADLLHSTDDLIWGCVNQTLEQGFNVARAIGLLAQLPVTVPAQTVNRLCGSSMTALHMAAQGIMSGQGELYLVGGVEHMGHVPMMHGVDVNPALSKQMAKASMMMGVTAEMLAKVHQISREQQDAFALRSHQRAHAAQQSGAFANEMVPVLGHDANGNLVSIVEDEVIRPDTSLEGLAALPTVFMPKGGTVTAGSSSALSDGAAALVVMSAAKAQELGLTPLVKIKAMALTGCDPAIMGYGPVTATQKILQKTGLSLADIGVIELNEAFAAQSLAVLKGLKLLDEMEEKVNLNGGAIALGHPLGCSGARISTTLIHQMKSKQQQFGLATMCIGMGQGIATLFENVS</sequence>
<evidence type="ECO:0000256" key="2">
    <source>
        <dbReference type="ARBA" id="ARBA00010982"/>
    </source>
</evidence>
<dbReference type="NCBIfam" id="NF006510">
    <property type="entry name" value="PRK08947.1"/>
    <property type="match status" value="1"/>
</dbReference>
<evidence type="ECO:0000256" key="5">
    <source>
        <dbReference type="ARBA" id="ARBA00022832"/>
    </source>
</evidence>
<dbReference type="PANTHER" id="PTHR43853:SF11">
    <property type="entry name" value="3-KETOACYL-COA THIOLASE FADA"/>
    <property type="match status" value="1"/>
</dbReference>
<evidence type="ECO:0000256" key="1">
    <source>
        <dbReference type="ARBA" id="ARBA00005189"/>
    </source>
</evidence>
<keyword evidence="6" id="KW-0442">Lipid degradation</keyword>
<dbReference type="InterPro" id="IPR020617">
    <property type="entry name" value="Thiolase_C"/>
</dbReference>
<dbReference type="GO" id="GO:0006635">
    <property type="term" value="P:fatty acid beta-oxidation"/>
    <property type="evidence" value="ECO:0007669"/>
    <property type="project" value="TreeGrafter"/>
</dbReference>
<dbReference type="Pfam" id="PF00108">
    <property type="entry name" value="Thiolase_N"/>
    <property type="match status" value="1"/>
</dbReference>
<dbReference type="InterPro" id="IPR020613">
    <property type="entry name" value="Thiolase_CS"/>
</dbReference>
<protein>
    <recommendedName>
        <fullName evidence="9">acetyl-CoA C-acyltransferase</fullName>
        <ecNumber evidence="9">2.3.1.16</ecNumber>
    </recommendedName>
</protein>
<feature type="domain" description="Thiolase C-terminal" evidence="13">
    <location>
        <begin position="265"/>
        <end position="389"/>
    </location>
</feature>
<keyword evidence="4 11" id="KW-0808">Transferase</keyword>
<dbReference type="PROSITE" id="PS00099">
    <property type="entry name" value="THIOLASE_3"/>
    <property type="match status" value="1"/>
</dbReference>
<dbReference type="InterPro" id="IPR012805">
    <property type="entry name" value="FadA"/>
</dbReference>